<dbReference type="Gene3D" id="1.10.580.10">
    <property type="entry name" value="Citrate Synthase, domain 1"/>
    <property type="match status" value="1"/>
</dbReference>
<proteinExistence type="inferred from homology"/>
<keyword evidence="5" id="KW-0456">Lyase</keyword>
<organism evidence="5 6">
    <name type="scientific">Paenacidovorax monticola</name>
    <dbReference type="NCBI Taxonomy" id="1926868"/>
    <lineage>
        <taxon>Bacteria</taxon>
        <taxon>Pseudomonadati</taxon>
        <taxon>Pseudomonadota</taxon>
        <taxon>Betaproteobacteria</taxon>
        <taxon>Burkholderiales</taxon>
        <taxon>Comamonadaceae</taxon>
        <taxon>Paenacidovorax</taxon>
    </lineage>
</organism>
<sequence>MSTTDRPYTELCTHSPTSIHYRDDNLAQDILGQRGFTDVLFSQILGRRPDAHDLRVLDAALVAIMEHGLTPSAIASRMVHMSSPENIQSSVAAGLLAVGSQFVGTVENCAVLLRGIIDAPEGVEAAARAVAQRYREERRPVPGFGQHLHRPDDPRAARLLAIGREHPQFEGHYLRAIEVLAREVDAAHGKHITINATGAVGTLLGELGVPPTLMRGFAVISRAAGLVAHIAEEQRRPTGRFIWDLIDHEIPYRGAGEGHNKARDGR</sequence>
<dbReference type="InterPro" id="IPR036969">
    <property type="entry name" value="Citrate_synthase_sf"/>
</dbReference>
<evidence type="ECO:0000256" key="1">
    <source>
        <dbReference type="ARBA" id="ARBA00004751"/>
    </source>
</evidence>
<accession>A0A7H0HJU6</accession>
<comment type="similarity">
    <text evidence="2">Belongs to the citrate synthase family.</text>
</comment>
<dbReference type="PANTHER" id="PTHR11739:SF4">
    <property type="entry name" value="CITRATE SYNTHASE, PEROXISOMAL"/>
    <property type="match status" value="1"/>
</dbReference>
<dbReference type="EMBL" id="CP060790">
    <property type="protein sequence ID" value="QNP60812.1"/>
    <property type="molecule type" value="Genomic_DNA"/>
</dbReference>
<evidence type="ECO:0000313" key="5">
    <source>
        <dbReference type="EMBL" id="QNP60812.1"/>
    </source>
</evidence>
<dbReference type="CDD" id="cd06100">
    <property type="entry name" value="CCL_ACL-C"/>
    <property type="match status" value="1"/>
</dbReference>
<dbReference type="RefSeq" id="WP_187737792.1">
    <property type="nucleotide sequence ID" value="NZ_CP060790.1"/>
</dbReference>
<dbReference type="Pfam" id="PF00285">
    <property type="entry name" value="Citrate_synt"/>
    <property type="match status" value="1"/>
</dbReference>
<name>A0A7H0HJU6_9BURK</name>
<dbReference type="NCBIfam" id="NF004868">
    <property type="entry name" value="PRK06224.1-5"/>
    <property type="match status" value="1"/>
</dbReference>
<dbReference type="SUPFAM" id="SSF48256">
    <property type="entry name" value="Citrate synthase"/>
    <property type="match status" value="1"/>
</dbReference>
<evidence type="ECO:0000256" key="4">
    <source>
        <dbReference type="ARBA" id="ARBA00022679"/>
    </source>
</evidence>
<dbReference type="AlphaFoldDB" id="A0A7H0HJU6"/>
<keyword evidence="6" id="KW-1185">Reference proteome</keyword>
<dbReference type="Proteomes" id="UP000516057">
    <property type="component" value="Chromosome"/>
</dbReference>
<dbReference type="InterPro" id="IPR016143">
    <property type="entry name" value="Citrate_synth-like_sm_a-sub"/>
</dbReference>
<dbReference type="UniPathway" id="UPA00223">
    <property type="reaction ID" value="UER00717"/>
</dbReference>
<protein>
    <recommendedName>
        <fullName evidence="3">citrate synthase (unknown stereospecificity)</fullName>
        <ecNumber evidence="3">2.3.3.16</ecNumber>
    </recommendedName>
</protein>
<dbReference type="GO" id="GO:0005975">
    <property type="term" value="P:carbohydrate metabolic process"/>
    <property type="evidence" value="ECO:0007669"/>
    <property type="project" value="TreeGrafter"/>
</dbReference>
<evidence type="ECO:0000256" key="2">
    <source>
        <dbReference type="ARBA" id="ARBA00010566"/>
    </source>
</evidence>
<reference evidence="5 6" key="1">
    <citation type="submission" date="2020-08" db="EMBL/GenBank/DDBJ databases">
        <title>Genome sequence of Acidovorax monticola KACC 19171T.</title>
        <authorList>
            <person name="Hyun D.-W."/>
            <person name="Bae J.-W."/>
        </authorList>
    </citation>
    <scope>NUCLEOTIDE SEQUENCE [LARGE SCALE GENOMIC DNA]</scope>
    <source>
        <strain evidence="5 6">KACC 19171</strain>
    </source>
</reference>
<dbReference type="EC" id="2.3.3.16" evidence="3"/>
<evidence type="ECO:0000313" key="6">
    <source>
        <dbReference type="Proteomes" id="UP000516057"/>
    </source>
</evidence>
<dbReference type="GO" id="GO:0005829">
    <property type="term" value="C:cytosol"/>
    <property type="evidence" value="ECO:0007669"/>
    <property type="project" value="TreeGrafter"/>
</dbReference>
<dbReference type="KEGG" id="amon:H9L24_08635"/>
<dbReference type="InterPro" id="IPR002020">
    <property type="entry name" value="Citrate_synthase"/>
</dbReference>
<comment type="pathway">
    <text evidence="1">Carbohydrate metabolism; tricarboxylic acid cycle; isocitrate from oxaloacetate: step 1/2.</text>
</comment>
<keyword evidence="4" id="KW-0808">Transferase</keyword>
<dbReference type="PANTHER" id="PTHR11739">
    <property type="entry name" value="CITRATE SYNTHASE"/>
    <property type="match status" value="1"/>
</dbReference>
<gene>
    <name evidence="5" type="ORF">H9L24_08635</name>
</gene>
<dbReference type="GO" id="GO:0006099">
    <property type="term" value="P:tricarboxylic acid cycle"/>
    <property type="evidence" value="ECO:0007669"/>
    <property type="project" value="UniProtKB-UniPathway"/>
</dbReference>
<evidence type="ECO:0000256" key="3">
    <source>
        <dbReference type="ARBA" id="ARBA00012972"/>
    </source>
</evidence>
<dbReference type="Gene3D" id="1.10.230.10">
    <property type="entry name" value="Cytochrome P450-Terp, domain 2"/>
    <property type="match status" value="1"/>
</dbReference>
<dbReference type="GO" id="GO:0036440">
    <property type="term" value="F:citrate synthase activity"/>
    <property type="evidence" value="ECO:0007669"/>
    <property type="project" value="UniProtKB-EC"/>
</dbReference>
<dbReference type="GO" id="GO:0016829">
    <property type="term" value="F:lyase activity"/>
    <property type="evidence" value="ECO:0007669"/>
    <property type="project" value="UniProtKB-KW"/>
</dbReference>
<dbReference type="InterPro" id="IPR016142">
    <property type="entry name" value="Citrate_synth-like_lrg_a-sub"/>
</dbReference>